<evidence type="ECO:0000313" key="5">
    <source>
        <dbReference type="Proteomes" id="UP000268162"/>
    </source>
</evidence>
<gene>
    <name evidence="4" type="ORF">BJ085DRAFT_36307</name>
</gene>
<sequence>MSTHVNSITLRHADGERVVPVVAQSSDLDIPGVLAFPPFREWVARLQTQVAHPQVLPDPLVVHRITLQSIDKFHNNRIGFVKFSVEASFQNSKAKAPGIVFMRGGSICILLILKAKDSPPGASTQEWVVLTQQPRLAIADLAFTELPAGMLDGEGQFQGKAAQELYEETGLRVRDDELVDMTQLAFPAPSNTDSTHPTGVYLSPGGCDEFMRIFLCRKLLPQADIDALRGKLTGLRDQGEHISLKLCPLSDLWKATPDAKALAAWALYSNLHAEGRLPTD</sequence>
<dbReference type="PROSITE" id="PS51462">
    <property type="entry name" value="NUDIX"/>
    <property type="match status" value="1"/>
</dbReference>
<dbReference type="AlphaFoldDB" id="A0A4P9ZXA5"/>
<dbReference type="STRING" id="215637.A0A4P9ZXA5"/>
<dbReference type="GO" id="GO:0006753">
    <property type="term" value="P:nucleoside phosphate metabolic process"/>
    <property type="evidence" value="ECO:0007669"/>
    <property type="project" value="TreeGrafter"/>
</dbReference>
<keyword evidence="2 4" id="KW-0378">Hydrolase</keyword>
<dbReference type="InterPro" id="IPR000086">
    <property type="entry name" value="NUDIX_hydrolase_dom"/>
</dbReference>
<dbReference type="EMBL" id="ML002384">
    <property type="protein sequence ID" value="RKP38283.1"/>
    <property type="molecule type" value="Genomic_DNA"/>
</dbReference>
<proteinExistence type="predicted"/>
<dbReference type="InterPro" id="IPR015797">
    <property type="entry name" value="NUDIX_hydrolase-like_dom_sf"/>
</dbReference>
<evidence type="ECO:0000259" key="3">
    <source>
        <dbReference type="PROSITE" id="PS51462"/>
    </source>
</evidence>
<dbReference type="Proteomes" id="UP000268162">
    <property type="component" value="Unassembled WGS sequence"/>
</dbReference>
<organism evidence="4 5">
    <name type="scientific">Dimargaris cristalligena</name>
    <dbReference type="NCBI Taxonomy" id="215637"/>
    <lineage>
        <taxon>Eukaryota</taxon>
        <taxon>Fungi</taxon>
        <taxon>Fungi incertae sedis</taxon>
        <taxon>Zoopagomycota</taxon>
        <taxon>Kickxellomycotina</taxon>
        <taxon>Dimargaritomycetes</taxon>
        <taxon>Dimargaritales</taxon>
        <taxon>Dimargaritaceae</taxon>
        <taxon>Dimargaris</taxon>
    </lineage>
</organism>
<feature type="domain" description="Nudix hydrolase" evidence="3">
    <location>
        <begin position="92"/>
        <end position="269"/>
    </location>
</feature>
<evidence type="ECO:0000313" key="4">
    <source>
        <dbReference type="EMBL" id="RKP38283.1"/>
    </source>
</evidence>
<evidence type="ECO:0000256" key="1">
    <source>
        <dbReference type="ARBA" id="ARBA00001946"/>
    </source>
</evidence>
<dbReference type="Gene3D" id="3.90.79.10">
    <property type="entry name" value="Nucleoside Triphosphate Pyrophosphohydrolase"/>
    <property type="match status" value="1"/>
</dbReference>
<protein>
    <submittedName>
        <fullName evidence="4">Nudix hydrolase 14</fullName>
    </submittedName>
</protein>
<comment type="cofactor">
    <cofactor evidence="1">
        <name>Mg(2+)</name>
        <dbReference type="ChEBI" id="CHEBI:18420"/>
    </cofactor>
</comment>
<dbReference type="Pfam" id="PF00293">
    <property type="entry name" value="NUDIX"/>
    <property type="match status" value="1"/>
</dbReference>
<dbReference type="PANTHER" id="PTHR11839">
    <property type="entry name" value="UDP/ADP-SUGAR PYROPHOSPHATASE"/>
    <property type="match status" value="1"/>
</dbReference>
<accession>A0A4P9ZXA5</accession>
<dbReference type="GO" id="GO:0080041">
    <property type="term" value="F:ADP-ribose pyrophosphohydrolase activity"/>
    <property type="evidence" value="ECO:0007669"/>
    <property type="project" value="TreeGrafter"/>
</dbReference>
<dbReference type="GO" id="GO:0019693">
    <property type="term" value="P:ribose phosphate metabolic process"/>
    <property type="evidence" value="ECO:0007669"/>
    <property type="project" value="TreeGrafter"/>
</dbReference>
<keyword evidence="5" id="KW-1185">Reference proteome</keyword>
<reference evidence="5" key="1">
    <citation type="journal article" date="2018" name="Nat. Microbiol.">
        <title>Leveraging single-cell genomics to expand the fungal tree of life.</title>
        <authorList>
            <person name="Ahrendt S.R."/>
            <person name="Quandt C.A."/>
            <person name="Ciobanu D."/>
            <person name="Clum A."/>
            <person name="Salamov A."/>
            <person name="Andreopoulos B."/>
            <person name="Cheng J.F."/>
            <person name="Woyke T."/>
            <person name="Pelin A."/>
            <person name="Henrissat B."/>
            <person name="Reynolds N.K."/>
            <person name="Benny G.L."/>
            <person name="Smith M.E."/>
            <person name="James T.Y."/>
            <person name="Grigoriev I.V."/>
        </authorList>
    </citation>
    <scope>NUCLEOTIDE SEQUENCE [LARGE SCALE GENOMIC DNA]</scope>
    <source>
        <strain evidence="5">RSA 468</strain>
    </source>
</reference>
<dbReference type="CDD" id="cd03424">
    <property type="entry name" value="NUDIX_ADPRase_Nudt5_UGPPase_Nudt14"/>
    <property type="match status" value="1"/>
</dbReference>
<dbReference type="SUPFAM" id="SSF55811">
    <property type="entry name" value="Nudix"/>
    <property type="match status" value="1"/>
</dbReference>
<name>A0A4P9ZXA5_9FUNG</name>
<evidence type="ECO:0000256" key="2">
    <source>
        <dbReference type="ARBA" id="ARBA00022801"/>
    </source>
</evidence>
<dbReference type="GO" id="GO:0080042">
    <property type="term" value="F:ADP-glucose pyrophosphohydrolase activity"/>
    <property type="evidence" value="ECO:0007669"/>
    <property type="project" value="TreeGrafter"/>
</dbReference>
<dbReference type="PANTHER" id="PTHR11839:SF18">
    <property type="entry name" value="NUDIX HYDROLASE DOMAIN-CONTAINING PROTEIN"/>
    <property type="match status" value="1"/>
</dbReference>